<evidence type="ECO:0000313" key="1">
    <source>
        <dbReference type="EMBL" id="NMM98159.1"/>
    </source>
</evidence>
<dbReference type="AlphaFoldDB" id="A0A7Y0EXG1"/>
<dbReference type="EMBL" id="JAAIIG010000004">
    <property type="protein sequence ID" value="NMM98159.1"/>
    <property type="molecule type" value="Genomic_DNA"/>
</dbReference>
<comment type="caution">
    <text evidence="1">The sequence shown here is derived from an EMBL/GenBank/DDBJ whole genome shotgun (WGS) entry which is preliminary data.</text>
</comment>
<gene>
    <name evidence="1" type="ORF">G1C97_1108</name>
</gene>
<name>A0A7Y0EXG1_9BIFI</name>
<dbReference type="RefSeq" id="WP_169240928.1">
    <property type="nucleotide sequence ID" value="NZ_JAAIIG010000004.1"/>
</dbReference>
<sequence length="114" mass="12933">MQAIRAHGVDWLTALLQGLEGYDSSLYREWMLNNTTSDSDVGEDQPRLSYHAYTQDTMLLNQILIQTTLLCQSLVRDRSGKPAIDPVYFQPPGPSIEPEPAEATYESMKAWMRP</sequence>
<evidence type="ECO:0000313" key="2">
    <source>
        <dbReference type="Proteomes" id="UP000543419"/>
    </source>
</evidence>
<proteinExistence type="predicted"/>
<reference evidence="1 2" key="1">
    <citation type="submission" date="2020-02" db="EMBL/GenBank/DDBJ databases">
        <title>Characterization of phylogenetic diversity of novel bifidobacterial species isolated in Czech ZOOs.</title>
        <authorList>
            <person name="Lugli G.A."/>
            <person name="Vera N.B."/>
            <person name="Ventura M."/>
        </authorList>
    </citation>
    <scope>NUCLEOTIDE SEQUENCE [LARGE SCALE GENOMIC DNA]</scope>
    <source>
        <strain evidence="1 2">DSM 109959</strain>
    </source>
</reference>
<dbReference type="Proteomes" id="UP000543419">
    <property type="component" value="Unassembled WGS sequence"/>
</dbReference>
<protein>
    <submittedName>
        <fullName evidence="1">Uncharacterized protein</fullName>
    </submittedName>
</protein>
<keyword evidence="2" id="KW-1185">Reference proteome</keyword>
<accession>A0A7Y0EXG1</accession>
<organism evidence="1 2">
    <name type="scientific">Bifidobacterium olomucense</name>
    <dbReference type="NCBI Taxonomy" id="2675324"/>
    <lineage>
        <taxon>Bacteria</taxon>
        <taxon>Bacillati</taxon>
        <taxon>Actinomycetota</taxon>
        <taxon>Actinomycetes</taxon>
        <taxon>Bifidobacteriales</taxon>
        <taxon>Bifidobacteriaceae</taxon>
        <taxon>Bifidobacterium</taxon>
    </lineage>
</organism>